<evidence type="ECO:0000256" key="1">
    <source>
        <dbReference type="PROSITE-ProRule" id="PRU00076"/>
    </source>
</evidence>
<dbReference type="SUPFAM" id="SSF57196">
    <property type="entry name" value="EGF/Laminin"/>
    <property type="match status" value="1"/>
</dbReference>
<comment type="caution">
    <text evidence="1">Lacks conserved residue(s) required for the propagation of feature annotation.</text>
</comment>
<accession>A0A8S2W6V7</accession>
<dbReference type="EMBL" id="CAJOBA010079964">
    <property type="protein sequence ID" value="CAF4437002.1"/>
    <property type="molecule type" value="Genomic_DNA"/>
</dbReference>
<dbReference type="Proteomes" id="UP000682733">
    <property type="component" value="Unassembled WGS sequence"/>
</dbReference>
<keyword evidence="1" id="KW-0245">EGF-like domain</keyword>
<dbReference type="AlphaFoldDB" id="A0A8S2W6V7"/>
<protein>
    <recommendedName>
        <fullName evidence="2">EGF-like domain-containing protein</fullName>
    </recommendedName>
</protein>
<organism evidence="4 5">
    <name type="scientific">Didymodactylos carnosus</name>
    <dbReference type="NCBI Taxonomy" id="1234261"/>
    <lineage>
        <taxon>Eukaryota</taxon>
        <taxon>Metazoa</taxon>
        <taxon>Spiralia</taxon>
        <taxon>Gnathifera</taxon>
        <taxon>Rotifera</taxon>
        <taxon>Eurotatoria</taxon>
        <taxon>Bdelloidea</taxon>
        <taxon>Philodinida</taxon>
        <taxon>Philodinidae</taxon>
        <taxon>Didymodactylos</taxon>
    </lineage>
</organism>
<feature type="domain" description="EGF-like" evidence="2">
    <location>
        <begin position="73"/>
        <end position="111"/>
    </location>
</feature>
<feature type="non-terminal residue" evidence="4">
    <location>
        <position position="1"/>
    </location>
</feature>
<name>A0A8S2W6V7_9BILA</name>
<gene>
    <name evidence="3" type="ORF">OVA965_LOCUS43069</name>
    <name evidence="4" type="ORF">TMI583_LOCUS45194</name>
</gene>
<evidence type="ECO:0000313" key="4">
    <source>
        <dbReference type="EMBL" id="CAF4437002.1"/>
    </source>
</evidence>
<evidence type="ECO:0000313" key="5">
    <source>
        <dbReference type="Proteomes" id="UP000682733"/>
    </source>
</evidence>
<dbReference type="Proteomes" id="UP000677228">
    <property type="component" value="Unassembled WGS sequence"/>
</dbReference>
<proteinExistence type="predicted"/>
<reference evidence="4" key="1">
    <citation type="submission" date="2021-02" db="EMBL/GenBank/DDBJ databases">
        <authorList>
            <person name="Nowell W R."/>
        </authorList>
    </citation>
    <scope>NUCLEOTIDE SEQUENCE</scope>
</reference>
<dbReference type="PROSITE" id="PS50026">
    <property type="entry name" value="EGF_3"/>
    <property type="match status" value="1"/>
</dbReference>
<evidence type="ECO:0000313" key="3">
    <source>
        <dbReference type="EMBL" id="CAF1618805.1"/>
    </source>
</evidence>
<sequence length="112" mass="11429">MSTADQCVDTPDWHNGYAGANSGLGWTCLEYAQDQGWCANGDFTTAGVSAGAGGVTYRYPEDNCCACGKQTSGSGLCIPNPCANNGICYATSDTTAQCDCSSTGYTGTTCST</sequence>
<dbReference type="Gene3D" id="2.10.25.10">
    <property type="entry name" value="Laminin"/>
    <property type="match status" value="1"/>
</dbReference>
<dbReference type="EMBL" id="CAJNOK010055243">
    <property type="protein sequence ID" value="CAF1618805.1"/>
    <property type="molecule type" value="Genomic_DNA"/>
</dbReference>
<dbReference type="InterPro" id="IPR000742">
    <property type="entry name" value="EGF"/>
</dbReference>
<dbReference type="Pfam" id="PF00008">
    <property type="entry name" value="EGF"/>
    <property type="match status" value="1"/>
</dbReference>
<comment type="caution">
    <text evidence="4">The sequence shown here is derived from an EMBL/GenBank/DDBJ whole genome shotgun (WGS) entry which is preliminary data.</text>
</comment>
<evidence type="ECO:0000259" key="2">
    <source>
        <dbReference type="PROSITE" id="PS50026"/>
    </source>
</evidence>